<accession>F7ZG79</accession>
<dbReference type="KEGG" id="rli:RLO149_c028500"/>
<dbReference type="Proteomes" id="UP000001353">
    <property type="component" value="Chromosome"/>
</dbReference>
<dbReference type="SUPFAM" id="SSF54427">
    <property type="entry name" value="NTF2-like"/>
    <property type="match status" value="1"/>
</dbReference>
<dbReference type="AlphaFoldDB" id="F7ZG79"/>
<dbReference type="STRING" id="391595.RLO149_c028500"/>
<dbReference type="InterPro" id="IPR032710">
    <property type="entry name" value="NTF2-like_dom_sf"/>
</dbReference>
<reference evidence="1 2" key="1">
    <citation type="journal article" date="2011" name="BMC Genomics">
        <title>Comparative genome analysis and genome-guided physiological analysis of Roseobacter litoralis.</title>
        <authorList>
            <person name="Kalhoefer D."/>
            <person name="Thole S."/>
            <person name="Voget S."/>
            <person name="Lehmann R."/>
            <person name="Liesegang H."/>
            <person name="Wollher A."/>
            <person name="Daniel R."/>
            <person name="Simon M."/>
            <person name="Brinkhoff T."/>
        </authorList>
    </citation>
    <scope>NUCLEOTIDE SEQUENCE [LARGE SCALE GENOMIC DNA]</scope>
    <source>
        <strain evidence="2">ATCC 49566 / DSM 6996 / JCM 21268 / NBRC 15278 / OCh 149</strain>
    </source>
</reference>
<keyword evidence="2" id="KW-1185">Reference proteome</keyword>
<dbReference type="eggNOG" id="COG3631">
    <property type="taxonomic scope" value="Bacteria"/>
</dbReference>
<dbReference type="EMBL" id="CP002623">
    <property type="protein sequence ID" value="AEI94810.1"/>
    <property type="molecule type" value="Genomic_DNA"/>
</dbReference>
<gene>
    <name evidence="1" type="ordered locus">RLO149_c028500</name>
</gene>
<dbReference type="OrthoDB" id="283154at2"/>
<dbReference type="PANTHER" id="PTHR41252">
    <property type="entry name" value="BLR2505 PROTEIN"/>
    <property type="match status" value="1"/>
</dbReference>
<organism evidence="1 2">
    <name type="scientific">Roseobacter litoralis (strain ATCC 49566 / DSM 6996 / JCM 21268 / NBRC 15278 / OCh 149)</name>
    <dbReference type="NCBI Taxonomy" id="391595"/>
    <lineage>
        <taxon>Bacteria</taxon>
        <taxon>Pseudomonadati</taxon>
        <taxon>Pseudomonadota</taxon>
        <taxon>Alphaproteobacteria</taxon>
        <taxon>Rhodobacterales</taxon>
        <taxon>Roseobacteraceae</taxon>
        <taxon>Roseobacter</taxon>
    </lineage>
</organism>
<name>F7ZG79_ROSLO</name>
<sequence>MKDITQLATGFYEIVNGEGELGDVLSDDFQFDIMRGFPYGGVQDGLESSKTFFDKLGPLFDNFEVHAEEFIPINETTLVVKGFYRAKAAKTGKEVDFETVHFWTSNGEKLTAYKHYCDTGLLSEALDHEIPE</sequence>
<dbReference type="Gene3D" id="3.10.450.50">
    <property type="match status" value="1"/>
</dbReference>
<protein>
    <recommendedName>
        <fullName evidence="3">SnoaL-like domain-containing protein</fullName>
    </recommendedName>
</protein>
<evidence type="ECO:0000313" key="1">
    <source>
        <dbReference type="EMBL" id="AEI94810.1"/>
    </source>
</evidence>
<proteinExistence type="predicted"/>
<dbReference type="HOGENOM" id="CLU_1915536_0_0_5"/>
<dbReference type="RefSeq" id="WP_013962725.1">
    <property type="nucleotide sequence ID" value="NC_015730.1"/>
</dbReference>
<evidence type="ECO:0000313" key="2">
    <source>
        <dbReference type="Proteomes" id="UP000001353"/>
    </source>
</evidence>
<evidence type="ECO:0008006" key="3">
    <source>
        <dbReference type="Google" id="ProtNLM"/>
    </source>
</evidence>
<dbReference type="PANTHER" id="PTHR41252:SF1">
    <property type="entry name" value="BLR2505 PROTEIN"/>
    <property type="match status" value="1"/>
</dbReference>